<reference evidence="7 8" key="1">
    <citation type="submission" date="2025-08" db="UniProtKB">
        <authorList>
            <consortium name="RefSeq"/>
        </authorList>
    </citation>
    <scope>IDENTIFICATION</scope>
</reference>
<dbReference type="GO" id="GO:0030427">
    <property type="term" value="C:site of polarized growth"/>
    <property type="evidence" value="ECO:0007669"/>
    <property type="project" value="TreeGrafter"/>
</dbReference>
<dbReference type="InterPro" id="IPR029473">
    <property type="entry name" value="MOR2-PAG1_mid"/>
</dbReference>
<dbReference type="PANTHER" id="PTHR12295:SF30">
    <property type="entry name" value="PROTEIN FURRY"/>
    <property type="match status" value="1"/>
</dbReference>
<dbReference type="PANTHER" id="PTHR12295">
    <property type="entry name" value="FURRY-RELATED"/>
    <property type="match status" value="1"/>
</dbReference>
<evidence type="ECO:0000256" key="1">
    <source>
        <dbReference type="SAM" id="MobiDB-lite"/>
    </source>
</evidence>
<dbReference type="RefSeq" id="XP_036366187.1">
    <property type="nucleotide sequence ID" value="XM_036510294.1"/>
</dbReference>
<accession>A0A7E6FH35</accession>
<feature type="domain" description="Cell morphogenesis central region" evidence="4">
    <location>
        <begin position="1231"/>
        <end position="1386"/>
    </location>
</feature>
<feature type="region of interest" description="Disordered" evidence="1">
    <location>
        <begin position="933"/>
        <end position="975"/>
    </location>
</feature>
<dbReference type="InterPro" id="IPR025614">
    <property type="entry name" value="Cell_morpho_N"/>
</dbReference>
<gene>
    <name evidence="7 8" type="primary">LOC115221035</name>
</gene>
<dbReference type="GO" id="GO:0031175">
    <property type="term" value="P:neuron projection development"/>
    <property type="evidence" value="ECO:0007669"/>
    <property type="project" value="TreeGrafter"/>
</dbReference>
<dbReference type="InterPro" id="IPR045842">
    <property type="entry name" value="Fry_C"/>
</dbReference>
<feature type="domain" description="Cell morphogenesis central region" evidence="4">
    <location>
        <begin position="1416"/>
        <end position="1512"/>
    </location>
</feature>
<evidence type="ECO:0000259" key="2">
    <source>
        <dbReference type="Pfam" id="PF14222"/>
    </source>
</evidence>
<feature type="region of interest" description="Disordered" evidence="1">
    <location>
        <begin position="2548"/>
        <end position="2575"/>
    </location>
</feature>
<feature type="domain" description="Protein furry C-terminal" evidence="5">
    <location>
        <begin position="2323"/>
        <end position="2480"/>
    </location>
</feature>
<dbReference type="Pfam" id="PF14225">
    <property type="entry name" value="MOR2-PAG1_C"/>
    <property type="match status" value="1"/>
</dbReference>
<sequence length="2947" mass="333258">MNQTHQPMDEAEHTIKLPWKNEDSYNNNFDLNQDVTPGEYVVQTLFLEFCSVTDRKIEQVLAEPLERSLSKSLQRSEDPQLDQVLSSLGCVAEQSLPSLLNTLFKWYKGQFVTDESLFIEQFRPKNKGDRDYLCEKRDLAVEFVYCLALTEVLSKLYYHPGHDDLVNQIIPHAFRHFSYKEGLQSSPNAANINLISDLYAEVIGVLSQSRFIHVRKNLLNELKDLKCRDQSTSTTQSIISLLRGLKFFRVKMHPIEDFQACFQFLHELGHYFLEVRDKDIRHALAMLFVEILLPVAAKVKTEVNVPILKNFVEMLYTTSIDMATKKKHTMHLFPLVTCLLSVSQKQFFLNNWPYFLTMCLSQLKNKDPKISRVALESLYRLLWVYMVRIKCESNTATVSRLQSIVNSLFPKGSKLVTPRDTPLNIFVKIIQFIAKERLDFAMKEIIFDLLCVGRPIKFLTPERMSIGLRAFLVIADSLEQKDGDPPMPQSTATLPSGSTVRIKRTFLNKMLTDDTAQRIGLSSYHSHVLKTFDSILRALDLQVGRTFLLTKGEHTNKEAEEILTGDRKPKIDLFRTCVAAIPRLLPDTMSNQELVEMLTRLTVHIDDELKGLAFQALQNLMQESPLYRQQVIQGFVLFIQQDLSDLNSQLLDGALRMLVQLLARWKNNSSPQKTPPTCVKNLQTTNIEDHMEKPNPTSFYVLHEVEGLALVMLCSIRLVTRKLALLLLKEVRCILGTNESAQAEVSTPCLLDMMNTHSPAAVKQVLPYLPASEKAAVLVVSNIDLQWILDRAAHVWSAPKQRSEEIQQYTMVNTSFSQPDPWVKCLVNIVSPSSSSCPSSSSSFSQCPPAIGYAWMVVYSRLQSLFPLVDLSAQSNDNRASSILRSVSKKVSNETEAFLHLWHSYTVLACSLAQQGTQFSMVYDFSSSMEINGNNNNNTNNGSNNNNTNSSNNNNNNNSSSEKTESKSPPHNTESKVQNLFRLLVPLMKSDHSDMRDIVVSALGHTNPAVFKELMEELQPFIKESNDKKADKVKQKRKRDLLRSQLARIFELLATNKAFSKPTPGGIDTDNNSLSSTFLDYIEGTRLYLEGENEKDLPNLKEIRLHFSGFIQQLIWNTPLNSREKLLSKTVKESLFNLLGNWAGQLNPNNSTSETKSSKKDPLTDLEIAAVGAMCAILCCGPVFDVSGLNEDGYIYNFLNTFLTSKNDQVYNIAIETVTLLLEFNYDGQNVLDWVIDCCYTGITSVADGCLSALLAVFKTREYPCDHVSMLNLAVMHVGCPRIKTHETALELLQLLDTRFFQDAPVFVESSDDAVQQLKPPLNDIKLAVSYSHSQSVLTEQLSKLHPDLTMPMFSEISHRFQTAKPALRQVLLQCLLPWLYNMELIDSSAPTAAASPTSAMKTPPDAFSVTTSKTHLKDEGWGSAQATEMVLNNLFYITVKFGDEHPHEIENLWSALVQSWPHNLRVTMRYLAVMSNLAPVTLLPYAKRVMSYMARAIPEAVIDELMIELQTIETMKQLIERTQPPPFYRLSNCKDGHLVSDVTDKEKMNGNYKTNIPLVKGMLHTKRHNTNEDLSAESSPRPESMISLRSTSTESSVVSVKDQNEEERCHSNSLGDTVPLEISLPDISIPETPVPYPLPMPAYGGYFAPMSEYLPEVFTPTSGHHRSNLSIMFLSQLVLDGLDIDWLSHLPLMLHISFLGLDHYQPIVYEHCKQLLENLMLLLVAREQQSIAKLLINHRRNHNSGVELHIGNGEFLKDGCPVSEFLMSSQKTSVYNQTIENDNSLNGSSKDDLLDVNKLKTLEDTVQALLMFIDAKVGKPLWSYEDITPKNLRTESSSSLEYFLKLVLKIFKDIHPLALIEQRWSQIALQLSLSCSSRHYAGRCLQILRALQICPSGQMLSDILSRLIETVSEEGEDMQGYVTEIMLTVESLVDNLDIDFCSFDTMRDLFLSTPNLAKETLAENRRSTFISQSQFTAHARSTSYTVVPSNVKEARVRAVSDADNQHPAMNSHSTANSLKAFDQTNAENKFTLVTQIFWLAVSMFESDYEYEFFMAIRLLEKILRHIQPDRTNSRDKLEEILQQIKWTNFPGVQTLLFKGYTSPNLAIPTCHLLSQLTLYINVYVIDPTKCLGFPLNVISLLPYLVHHYEDPSKKCRQAAENISKMCAQQSERLDNLATVMSLYSRGTFNKDSLQWTKCVVKYLLDVYLSASLSMVTLLVEILEKGPTTFQPAILQILHCLVHYIDFKTISQSTINQRLFCPVAKLSNGTYWKEALKILKLAVNRSSTLAAAPQPHQTCVTSTDLSNFSPRTSFPNSGAYIKKELPGRTLDVSVDLSRMPLIGQKYMNADLIHHSEEDKMVSLLAITRKQSTNVQWLSSWKTPHLSRAKTRERLINLLTSFGQRVGLLKSMSVIFSQSSDIPQQQNSLASSQENSTASVNSSNDIFLGDPNGKELMLTFKGFDFLDNELEEVEGYDSYSFDKDSYIFKQKDDYFSLGDRRCSLNLDATESSSTLTFFGSVPDLKLLDNFPDAKSLTLKDSSSFLEEVYSDESQASGGDEDDGMPQVNQNGSSSSYQNQTLNKRKIFLLNSPSPVPDAEPTPTQPSAVPSFSLTNISNCAFHFNIHSEAIEDAWKTHVSDVLNTSSSQHVIHTCQIFPRLYKDLYKQVLTLSKEVCYYLHKAESFKELAQDFEQIMQMLFTKIDCPFVFMMSKSTLDSNVVNKHKFCLLELRECMDTFRLRRDQAKESLNIIISSEKQNGSDLNSTFHSREKLNMCRCLYKLIFQLMSLFESYSKVLDIVYNLDIPTQVVNISSSVTAIKKNLTQIWMDLENGHNKFFDLDSNAETKEEVVACLIQYITAHHYLEAIQLLRLFRSEWPADIFGSTSDDDIQVLLNIYCCSLAENNSVFVATLCESGTSQIANNLMELNATLSLLSSSLVGRGNKPRNV</sequence>
<proteinExistence type="predicted"/>
<feature type="compositionally biased region" description="Low complexity" evidence="1">
    <location>
        <begin position="933"/>
        <end position="961"/>
    </location>
</feature>
<organism evidence="6 7">
    <name type="scientific">Octopus sinensis</name>
    <name type="common">East Asian common octopus</name>
    <dbReference type="NCBI Taxonomy" id="2607531"/>
    <lineage>
        <taxon>Eukaryota</taxon>
        <taxon>Metazoa</taxon>
        <taxon>Spiralia</taxon>
        <taxon>Lophotrochozoa</taxon>
        <taxon>Mollusca</taxon>
        <taxon>Cephalopoda</taxon>
        <taxon>Coleoidea</taxon>
        <taxon>Octopodiformes</taxon>
        <taxon>Octopoda</taxon>
        <taxon>Incirrata</taxon>
        <taxon>Octopodidae</taxon>
        <taxon>Octopus</taxon>
    </lineage>
</organism>
<evidence type="ECO:0000313" key="6">
    <source>
        <dbReference type="Proteomes" id="UP000515154"/>
    </source>
</evidence>
<dbReference type="SUPFAM" id="SSF48371">
    <property type="entry name" value="ARM repeat"/>
    <property type="match status" value="1"/>
</dbReference>
<feature type="domain" description="Cell morphogenesis protein N-terminal" evidence="2">
    <location>
        <begin position="135"/>
        <end position="665"/>
    </location>
</feature>
<dbReference type="InterPro" id="IPR016024">
    <property type="entry name" value="ARM-type_fold"/>
</dbReference>
<keyword evidence="6" id="KW-1185">Reference proteome</keyword>
<dbReference type="GO" id="GO:0005938">
    <property type="term" value="C:cell cortex"/>
    <property type="evidence" value="ECO:0007669"/>
    <property type="project" value="TreeGrafter"/>
</dbReference>
<dbReference type="RefSeq" id="XP_036366188.1">
    <property type="nucleotide sequence ID" value="XM_036510295.1"/>
</dbReference>
<evidence type="ECO:0000259" key="3">
    <source>
        <dbReference type="Pfam" id="PF14225"/>
    </source>
</evidence>
<dbReference type="InterPro" id="IPR039867">
    <property type="entry name" value="Furry/Tao3/Mor2"/>
</dbReference>
<name>A0A7E6FH35_9MOLL</name>
<dbReference type="Pfam" id="PF14222">
    <property type="entry name" value="MOR2-PAG1_N"/>
    <property type="match status" value="1"/>
</dbReference>
<dbReference type="GO" id="GO:0000902">
    <property type="term" value="P:cell morphogenesis"/>
    <property type="evidence" value="ECO:0007669"/>
    <property type="project" value="InterPro"/>
</dbReference>
<feature type="compositionally biased region" description="Low complexity" evidence="1">
    <location>
        <begin position="2565"/>
        <end position="2575"/>
    </location>
</feature>
<evidence type="ECO:0000313" key="7">
    <source>
        <dbReference type="RefSeq" id="XP_036366187.1"/>
    </source>
</evidence>
<feature type="domain" description="Cell morphogenesis central region" evidence="4">
    <location>
        <begin position="1667"/>
        <end position="1728"/>
    </location>
</feature>
<evidence type="ECO:0000259" key="5">
    <source>
        <dbReference type="Pfam" id="PF19421"/>
    </source>
</evidence>
<dbReference type="Proteomes" id="UP000515154">
    <property type="component" value="Linkage group LG17"/>
</dbReference>
<evidence type="ECO:0000259" key="4">
    <source>
        <dbReference type="Pfam" id="PF14228"/>
    </source>
</evidence>
<feature type="domain" description="Cell morphogenesis central region" evidence="4">
    <location>
        <begin position="1805"/>
        <end position="1897"/>
    </location>
</feature>
<feature type="region of interest" description="Disordered" evidence="1">
    <location>
        <begin position="2424"/>
        <end position="2443"/>
    </location>
</feature>
<dbReference type="Pfam" id="PF14228">
    <property type="entry name" value="MOR2-PAG1_mid"/>
    <property type="match status" value="5"/>
</dbReference>
<evidence type="ECO:0000313" key="8">
    <source>
        <dbReference type="RefSeq" id="XP_036366188.1"/>
    </source>
</evidence>
<feature type="domain" description="Cell morphogenesis central region" evidence="4">
    <location>
        <begin position="974"/>
        <end position="1145"/>
    </location>
</feature>
<feature type="domain" description="Protein furry C-terminal" evidence="5">
    <location>
        <begin position="2618"/>
        <end position="2929"/>
    </location>
</feature>
<dbReference type="Pfam" id="PF19421">
    <property type="entry name" value="Fry_C"/>
    <property type="match status" value="2"/>
</dbReference>
<feature type="region of interest" description="Disordered" evidence="1">
    <location>
        <begin position="1571"/>
        <end position="1598"/>
    </location>
</feature>
<dbReference type="InterPro" id="IPR025481">
    <property type="entry name" value="Cell_Morphogen_C"/>
</dbReference>
<feature type="domain" description="Cell morphogenesis protein C-terminal" evidence="3">
    <location>
        <begin position="2036"/>
        <end position="2286"/>
    </location>
</feature>
<protein>
    <submittedName>
        <fullName evidence="7">Protein furry isoform X1</fullName>
    </submittedName>
    <submittedName>
        <fullName evidence="8">Protein furry isoform X2</fullName>
    </submittedName>
</protein>